<dbReference type="EMBL" id="LDAU01000223">
    <property type="protein sequence ID" value="KRW99068.1"/>
    <property type="molecule type" value="Genomic_DNA"/>
</dbReference>
<organism evidence="2 3">
    <name type="scientific">Pseudocohnilembus persalinus</name>
    <name type="common">Ciliate</name>
    <dbReference type="NCBI Taxonomy" id="266149"/>
    <lineage>
        <taxon>Eukaryota</taxon>
        <taxon>Sar</taxon>
        <taxon>Alveolata</taxon>
        <taxon>Ciliophora</taxon>
        <taxon>Intramacronucleata</taxon>
        <taxon>Oligohymenophorea</taxon>
        <taxon>Scuticociliatia</taxon>
        <taxon>Philasterida</taxon>
        <taxon>Pseudocohnilembidae</taxon>
        <taxon>Pseudocohnilembus</taxon>
    </lineage>
</organism>
<reference evidence="2 3" key="1">
    <citation type="journal article" date="2015" name="Sci. Rep.">
        <title>Genome of the facultative scuticociliatosis pathogen Pseudocohnilembus persalinus provides insight into its virulence through horizontal gene transfer.</title>
        <authorList>
            <person name="Xiong J."/>
            <person name="Wang G."/>
            <person name="Cheng J."/>
            <person name="Tian M."/>
            <person name="Pan X."/>
            <person name="Warren A."/>
            <person name="Jiang C."/>
            <person name="Yuan D."/>
            <person name="Miao W."/>
        </authorList>
    </citation>
    <scope>NUCLEOTIDE SEQUENCE [LARGE SCALE GENOMIC DNA]</scope>
    <source>
        <strain evidence="2">36N120E</strain>
    </source>
</reference>
<sequence length="438" mass="52173">MSFINLNDKNTSQAQNNSLQYAKVPKQNQDIFSTHKNDLNLPLDEQTHKPQKYQNKDRNLKPVTYDYRKFVTSQHIKQKNDSIFHEDEELTYENNNNTQQSTKDQQEISHAEVLEQRKQHLKSPLYDKLHTETISSQNNLQNSKFTSNSPLNQSKNQFESQFYLSQQQLAYQPKTDQQMLENLKIPSLLNTQNSVQYEQNQFQSQNSKFCDHGIPFQLPNNEDNLLVKEVQTVLQKKEKNHHNIYKMLEDQRLVVGKLLKKYKKRSLQEERLLQQKMRELEKLKNNYITLRSNEEMLINLQIQIGTRMKDYRQNQTKLHDQIMQQKNYFENKYQDKLKSQYQSFNNQQQQQQQQSPLFNKLNTLRSNTQNSTQLPNFYQTNFSKQNQNMSQQQTRLPNNNNTLVQSKFRSFSKNGVQTAVKQNRRGKSSASIHNFTQY</sequence>
<feature type="coiled-coil region" evidence="1">
    <location>
        <begin position="259"/>
        <end position="293"/>
    </location>
</feature>
<evidence type="ECO:0000313" key="3">
    <source>
        <dbReference type="Proteomes" id="UP000054937"/>
    </source>
</evidence>
<comment type="caution">
    <text evidence="2">The sequence shown here is derived from an EMBL/GenBank/DDBJ whole genome shotgun (WGS) entry which is preliminary data.</text>
</comment>
<dbReference type="Proteomes" id="UP000054937">
    <property type="component" value="Unassembled WGS sequence"/>
</dbReference>
<proteinExistence type="predicted"/>
<evidence type="ECO:0000256" key="1">
    <source>
        <dbReference type="SAM" id="Coils"/>
    </source>
</evidence>
<protein>
    <submittedName>
        <fullName evidence="2">Uncharacterized protein</fullName>
    </submittedName>
</protein>
<keyword evidence="3" id="KW-1185">Reference proteome</keyword>
<keyword evidence="1" id="KW-0175">Coiled coil</keyword>
<evidence type="ECO:0000313" key="2">
    <source>
        <dbReference type="EMBL" id="KRW99068.1"/>
    </source>
</evidence>
<accession>A0A0V0QA02</accession>
<name>A0A0V0QA02_PSEPJ</name>
<gene>
    <name evidence="2" type="ORF">PPERSA_11669</name>
</gene>
<dbReference type="AlphaFoldDB" id="A0A0V0QA02"/>
<dbReference type="InParanoid" id="A0A0V0QA02"/>